<proteinExistence type="predicted"/>
<reference evidence="1" key="1">
    <citation type="journal article" date="2013" name="Nature">
        <title>Draft genome of the wheat A-genome progenitor Triticum urartu.</title>
        <authorList>
            <person name="Ling H.Q."/>
            <person name="Zhao S."/>
            <person name="Liu D."/>
            <person name="Wang J."/>
            <person name="Sun H."/>
            <person name="Zhang C."/>
            <person name="Fan H."/>
            <person name="Li D."/>
            <person name="Dong L."/>
            <person name="Tao Y."/>
            <person name="Gao C."/>
            <person name="Wu H."/>
            <person name="Li Y."/>
            <person name="Cui Y."/>
            <person name="Guo X."/>
            <person name="Zheng S."/>
            <person name="Wang B."/>
            <person name="Yu K."/>
            <person name="Liang Q."/>
            <person name="Yang W."/>
            <person name="Lou X."/>
            <person name="Chen J."/>
            <person name="Feng M."/>
            <person name="Jian J."/>
            <person name="Zhang X."/>
            <person name="Luo G."/>
            <person name="Jiang Y."/>
            <person name="Liu J."/>
            <person name="Wang Z."/>
            <person name="Sha Y."/>
            <person name="Zhang B."/>
            <person name="Wu H."/>
            <person name="Tang D."/>
            <person name="Shen Q."/>
            <person name="Xue P."/>
            <person name="Zou S."/>
            <person name="Wang X."/>
            <person name="Liu X."/>
            <person name="Wang F."/>
            <person name="Yang Y."/>
            <person name="An X."/>
            <person name="Dong Z."/>
            <person name="Zhang K."/>
            <person name="Zhang X."/>
            <person name="Luo M.C."/>
            <person name="Dvorak J."/>
            <person name="Tong Y."/>
            <person name="Wang J."/>
            <person name="Yang H."/>
            <person name="Li Z."/>
            <person name="Wang D."/>
            <person name="Zhang A."/>
            <person name="Wang J."/>
        </authorList>
    </citation>
    <scope>NUCLEOTIDE SEQUENCE</scope>
</reference>
<dbReference type="PANTHER" id="PTHR31723">
    <property type="entry name" value="PATHOGENESIS-RELATED FAMILY PROTEIN"/>
    <property type="match status" value="1"/>
</dbReference>
<dbReference type="SUPFAM" id="SSF54427">
    <property type="entry name" value="NTF2-like"/>
    <property type="match status" value="1"/>
</dbReference>
<evidence type="ECO:0000313" key="1">
    <source>
        <dbReference type="EMBL" id="EMS45310.1"/>
    </source>
</evidence>
<dbReference type="EMBL" id="KD288503">
    <property type="protein sequence ID" value="EMS45310.1"/>
    <property type="molecule type" value="Genomic_DNA"/>
</dbReference>
<organism evidence="1">
    <name type="scientific">Triticum urartu</name>
    <name type="common">Red wild einkorn</name>
    <name type="synonym">Crithodium urartu</name>
    <dbReference type="NCBI Taxonomy" id="4572"/>
    <lineage>
        <taxon>Eukaryota</taxon>
        <taxon>Viridiplantae</taxon>
        <taxon>Streptophyta</taxon>
        <taxon>Embryophyta</taxon>
        <taxon>Tracheophyta</taxon>
        <taxon>Spermatophyta</taxon>
        <taxon>Magnoliopsida</taxon>
        <taxon>Liliopsida</taxon>
        <taxon>Poales</taxon>
        <taxon>Poaceae</taxon>
        <taxon>BOP clade</taxon>
        <taxon>Pooideae</taxon>
        <taxon>Triticodae</taxon>
        <taxon>Triticeae</taxon>
        <taxon>Triticinae</taxon>
        <taxon>Triticum</taxon>
    </lineage>
</organism>
<accession>M7YZ12</accession>
<protein>
    <recommendedName>
        <fullName evidence="2">Pathogen-related protein</fullName>
    </recommendedName>
</protein>
<sequence length="291" mass="32974">MASTETGGDKYRSFMHGEGEKNTVWRHGAPPNYDIVNKLFEEERTKEWPDGSLEEKVQRLLKTWEMEMIHKVRPDDQRSVHSQGFTASTNGMKPLTRKEWTAIGGYNAFLATKLPPEHRIYDPDKETVDSGMSTFLTAFPRGFAIEVLDVYSGPPRVAFKFRHWGYMEGALPPEHRIYDPDKETVDSGMSTFLTAFPRGFAIEVLDVYGGPPRVAFKFRHWGYMEGPFKGHPPHGQRVEFFGVCVFHVDEEMKVEKAEYFYERGNFLASFLSAPATAAAASASGCPVMRGN</sequence>
<dbReference type="InterPro" id="IPR053218">
    <property type="entry name" value="Pathogen-related_defense"/>
</dbReference>
<dbReference type="STRING" id="4572.M7YZ12"/>
<dbReference type="PANTHER" id="PTHR31723:SF5">
    <property type="entry name" value="OS01G0248500 PROTEIN"/>
    <property type="match status" value="1"/>
</dbReference>
<dbReference type="AlphaFoldDB" id="M7YZ12"/>
<name>M7YZ12_TRIUA</name>
<dbReference type="Gene3D" id="3.10.450.50">
    <property type="match status" value="1"/>
</dbReference>
<dbReference type="InterPro" id="IPR032710">
    <property type="entry name" value="NTF2-like_dom_sf"/>
</dbReference>
<gene>
    <name evidence="1" type="ORF">TRIUR3_18487</name>
</gene>
<dbReference type="eggNOG" id="ENOG502QRW1">
    <property type="taxonomic scope" value="Eukaryota"/>
</dbReference>
<evidence type="ECO:0008006" key="2">
    <source>
        <dbReference type="Google" id="ProtNLM"/>
    </source>
</evidence>